<dbReference type="EMBL" id="BOOJ01000033">
    <property type="protein sequence ID" value="GIH93561.1"/>
    <property type="molecule type" value="Genomic_DNA"/>
</dbReference>
<evidence type="ECO:0000313" key="8">
    <source>
        <dbReference type="EMBL" id="GIH93561.1"/>
    </source>
</evidence>
<dbReference type="PROSITE" id="PS00211">
    <property type="entry name" value="ABC_TRANSPORTER_1"/>
    <property type="match status" value="1"/>
</dbReference>
<evidence type="ECO:0000256" key="2">
    <source>
        <dbReference type="ARBA" id="ARBA00022475"/>
    </source>
</evidence>
<dbReference type="NCBIfam" id="NF008653">
    <property type="entry name" value="PRK11650.1"/>
    <property type="match status" value="1"/>
</dbReference>
<dbReference type="SUPFAM" id="SSF50331">
    <property type="entry name" value="MOP-like"/>
    <property type="match status" value="1"/>
</dbReference>
<dbReference type="InterPro" id="IPR027417">
    <property type="entry name" value="P-loop_NTPase"/>
</dbReference>
<dbReference type="CDD" id="cd03301">
    <property type="entry name" value="ABC_MalK_N"/>
    <property type="match status" value="1"/>
</dbReference>
<dbReference type="PROSITE" id="PS50893">
    <property type="entry name" value="ABC_TRANSPORTER_2"/>
    <property type="match status" value="1"/>
</dbReference>
<dbReference type="SUPFAM" id="SSF52540">
    <property type="entry name" value="P-loop containing nucleoside triphosphate hydrolases"/>
    <property type="match status" value="1"/>
</dbReference>
<keyword evidence="3" id="KW-0547">Nucleotide-binding</keyword>
<protein>
    <submittedName>
        <fullName evidence="8">ABC transporter ATP-binding protein</fullName>
    </submittedName>
</protein>
<evidence type="ECO:0000256" key="5">
    <source>
        <dbReference type="ARBA" id="ARBA00022967"/>
    </source>
</evidence>
<dbReference type="FunFam" id="3.40.50.300:FF:000042">
    <property type="entry name" value="Maltose/maltodextrin ABC transporter, ATP-binding protein"/>
    <property type="match status" value="1"/>
</dbReference>
<dbReference type="Gene3D" id="2.40.50.140">
    <property type="entry name" value="Nucleic acid-binding proteins"/>
    <property type="match status" value="1"/>
</dbReference>
<dbReference type="InterPro" id="IPR047641">
    <property type="entry name" value="ABC_transpr_MalK/UgpC-like"/>
</dbReference>
<keyword evidence="6" id="KW-0472">Membrane</keyword>
<evidence type="ECO:0000256" key="4">
    <source>
        <dbReference type="ARBA" id="ARBA00022840"/>
    </source>
</evidence>
<reference evidence="8 9" key="1">
    <citation type="submission" date="2021-01" db="EMBL/GenBank/DDBJ databases">
        <title>Whole genome shotgun sequence of Planobispora siamensis NBRC 107568.</title>
        <authorList>
            <person name="Komaki H."/>
            <person name="Tamura T."/>
        </authorList>
    </citation>
    <scope>NUCLEOTIDE SEQUENCE [LARGE SCALE GENOMIC DNA]</scope>
    <source>
        <strain evidence="8 9">NBRC 107568</strain>
    </source>
</reference>
<dbReference type="AlphaFoldDB" id="A0A8J3SJ79"/>
<dbReference type="GO" id="GO:0055052">
    <property type="term" value="C:ATP-binding cassette (ABC) transporter complex, substrate-binding subunit-containing"/>
    <property type="evidence" value="ECO:0007669"/>
    <property type="project" value="TreeGrafter"/>
</dbReference>
<dbReference type="InterPro" id="IPR008995">
    <property type="entry name" value="Mo/tungstate-bd_C_term_dom"/>
</dbReference>
<dbReference type="GO" id="GO:0008643">
    <property type="term" value="P:carbohydrate transport"/>
    <property type="evidence" value="ECO:0007669"/>
    <property type="project" value="InterPro"/>
</dbReference>
<gene>
    <name evidence="8" type="ORF">Psi01_41910</name>
</gene>
<dbReference type="GO" id="GO:0005524">
    <property type="term" value="F:ATP binding"/>
    <property type="evidence" value="ECO:0007669"/>
    <property type="project" value="UniProtKB-KW"/>
</dbReference>
<evidence type="ECO:0000256" key="6">
    <source>
        <dbReference type="ARBA" id="ARBA00023136"/>
    </source>
</evidence>
<dbReference type="InterPro" id="IPR015855">
    <property type="entry name" value="ABC_transpr_MalK-like"/>
</dbReference>
<dbReference type="PANTHER" id="PTHR43875:SF15">
    <property type="entry name" value="TREHALOSE IMPORT ATP-BINDING PROTEIN SUGC"/>
    <property type="match status" value="1"/>
</dbReference>
<evidence type="ECO:0000259" key="7">
    <source>
        <dbReference type="PROSITE" id="PS50893"/>
    </source>
</evidence>
<dbReference type="InterPro" id="IPR012340">
    <property type="entry name" value="NA-bd_OB-fold"/>
</dbReference>
<keyword evidence="4 8" id="KW-0067">ATP-binding</keyword>
<keyword evidence="5" id="KW-1278">Translocase</keyword>
<proteinExistence type="predicted"/>
<sequence>MAEVVLDKINKRYENGFHAVKDLDIAIADGEFLVLVGPSGCGKTTALRMVAGLEDITSGTMTIGGKVVNTLPPKDRDIAMVFQSYALYPHMSVADNIAYGLKIRRMDAAEISRRVERAAQMLELGNLLDRKPKQLSGGQRQRVAMGRAIVREPQVFLMDEPLSNLDAKLRVQMRAEIAQVQQDLNVTTIYVTHDQIEAMTMGDRVAVMKAGVLQQIGDPQHLYDHPDNIFVAGFIGSPPMNMALGRVEAGNGDLAVRLGAATLALPGAVAAARPALAGYAGRDVAVGIRSEDMEDARLARGGDDLPRLSTTVTMTEALGSEIVVHFVLDAPKVVTEDTKALEKDAHSSDVALHDRGTRFRASFGPRSRVRNGDEIEVVVDTERVHFFDPETGAAIRS</sequence>
<keyword evidence="1" id="KW-0813">Transport</keyword>
<keyword evidence="2" id="KW-1003">Cell membrane</keyword>
<dbReference type="SMART" id="SM00382">
    <property type="entry name" value="AAA"/>
    <property type="match status" value="1"/>
</dbReference>
<accession>A0A8J3SJ79</accession>
<dbReference type="GO" id="GO:0140359">
    <property type="term" value="F:ABC-type transporter activity"/>
    <property type="evidence" value="ECO:0007669"/>
    <property type="project" value="InterPro"/>
</dbReference>
<dbReference type="GO" id="GO:0016887">
    <property type="term" value="F:ATP hydrolysis activity"/>
    <property type="evidence" value="ECO:0007669"/>
    <property type="project" value="InterPro"/>
</dbReference>
<dbReference type="InterPro" id="IPR040582">
    <property type="entry name" value="OB_MalK-like"/>
</dbReference>
<dbReference type="InterPro" id="IPR003593">
    <property type="entry name" value="AAA+_ATPase"/>
</dbReference>
<dbReference type="Gene3D" id="3.40.50.300">
    <property type="entry name" value="P-loop containing nucleotide triphosphate hydrolases"/>
    <property type="match status" value="1"/>
</dbReference>
<dbReference type="PANTHER" id="PTHR43875">
    <property type="entry name" value="MALTODEXTRIN IMPORT ATP-BINDING PROTEIN MSMX"/>
    <property type="match status" value="1"/>
</dbReference>
<feature type="domain" description="ABC transporter" evidence="7">
    <location>
        <begin position="4"/>
        <end position="235"/>
    </location>
</feature>
<keyword evidence="9" id="KW-1185">Reference proteome</keyword>
<dbReference type="InterPro" id="IPR017871">
    <property type="entry name" value="ABC_transporter-like_CS"/>
</dbReference>
<organism evidence="8 9">
    <name type="scientific">Planobispora siamensis</name>
    <dbReference type="NCBI Taxonomy" id="936338"/>
    <lineage>
        <taxon>Bacteria</taxon>
        <taxon>Bacillati</taxon>
        <taxon>Actinomycetota</taxon>
        <taxon>Actinomycetes</taxon>
        <taxon>Streptosporangiales</taxon>
        <taxon>Streptosporangiaceae</taxon>
        <taxon>Planobispora</taxon>
    </lineage>
</organism>
<dbReference type="RefSeq" id="WP_204065727.1">
    <property type="nucleotide sequence ID" value="NZ_BOOJ01000033.1"/>
</dbReference>
<dbReference type="Pfam" id="PF17912">
    <property type="entry name" value="OB_MalK"/>
    <property type="match status" value="1"/>
</dbReference>
<comment type="caution">
    <text evidence="8">The sequence shown here is derived from an EMBL/GenBank/DDBJ whole genome shotgun (WGS) entry which is preliminary data.</text>
</comment>
<evidence type="ECO:0000313" key="9">
    <source>
        <dbReference type="Proteomes" id="UP000619788"/>
    </source>
</evidence>
<dbReference type="Pfam" id="PF00005">
    <property type="entry name" value="ABC_tran"/>
    <property type="match status" value="1"/>
</dbReference>
<evidence type="ECO:0000256" key="1">
    <source>
        <dbReference type="ARBA" id="ARBA00022448"/>
    </source>
</evidence>
<name>A0A8J3SJ79_9ACTN</name>
<dbReference type="Proteomes" id="UP000619788">
    <property type="component" value="Unassembled WGS sequence"/>
</dbReference>
<evidence type="ECO:0000256" key="3">
    <source>
        <dbReference type="ARBA" id="ARBA00022741"/>
    </source>
</evidence>
<dbReference type="InterPro" id="IPR003439">
    <property type="entry name" value="ABC_transporter-like_ATP-bd"/>
</dbReference>
<dbReference type="Gene3D" id="2.40.50.100">
    <property type="match status" value="1"/>
</dbReference>